<feature type="transmembrane region" description="Helical" evidence="5">
    <location>
        <begin position="6"/>
        <end position="25"/>
    </location>
</feature>
<keyword evidence="2 5" id="KW-0812">Transmembrane</keyword>
<evidence type="ECO:0000256" key="4">
    <source>
        <dbReference type="ARBA" id="ARBA00023136"/>
    </source>
</evidence>
<dbReference type="GO" id="GO:0050136">
    <property type="term" value="F:NADH dehydrogenase (quinone) (non-electrogenic) activity"/>
    <property type="evidence" value="ECO:0007669"/>
    <property type="project" value="UniProtKB-UniRule"/>
</dbReference>
<feature type="transmembrane region" description="Helical" evidence="5">
    <location>
        <begin position="32"/>
        <end position="50"/>
    </location>
</feature>
<keyword evidence="3 5" id="KW-1133">Transmembrane helix</keyword>
<dbReference type="InterPro" id="IPR010096">
    <property type="entry name" value="NADH-Q_OxRdtase_suN/2"/>
</dbReference>
<reference evidence="8 9" key="1">
    <citation type="submission" date="2021-01" db="EMBL/GenBank/DDBJ databases">
        <title>Whole genome shotgun sequence of Catellatospora coxensis NBRC 107359.</title>
        <authorList>
            <person name="Komaki H."/>
            <person name="Tamura T."/>
        </authorList>
    </citation>
    <scope>NUCLEOTIDE SEQUENCE [LARGE SCALE GENOMIC DNA]</scope>
    <source>
        <strain evidence="8 9">NBRC 107359</strain>
    </source>
</reference>
<dbReference type="GO" id="GO:0005886">
    <property type="term" value="C:plasma membrane"/>
    <property type="evidence" value="ECO:0007669"/>
    <property type="project" value="UniProtKB-SubCell"/>
</dbReference>
<organism evidence="8 9">
    <name type="scientific">Catellatospora coxensis</name>
    <dbReference type="NCBI Taxonomy" id="310354"/>
    <lineage>
        <taxon>Bacteria</taxon>
        <taxon>Bacillati</taxon>
        <taxon>Actinomycetota</taxon>
        <taxon>Actinomycetes</taxon>
        <taxon>Micromonosporales</taxon>
        <taxon>Micromonosporaceae</taxon>
        <taxon>Catellatospora</taxon>
    </lineage>
</organism>
<dbReference type="GO" id="GO:0048038">
    <property type="term" value="F:quinone binding"/>
    <property type="evidence" value="ECO:0007669"/>
    <property type="project" value="UniProtKB-KW"/>
</dbReference>
<dbReference type="GO" id="GO:0042773">
    <property type="term" value="P:ATP synthesis coupled electron transport"/>
    <property type="evidence" value="ECO:0007669"/>
    <property type="project" value="InterPro"/>
</dbReference>
<dbReference type="Proteomes" id="UP000630887">
    <property type="component" value="Unassembled WGS sequence"/>
</dbReference>
<dbReference type="AlphaFoldDB" id="A0A8J3P671"/>
<comment type="similarity">
    <text evidence="5">Belongs to the complex I subunit 2 family.</text>
</comment>
<feature type="transmembrane region" description="Helical" evidence="5">
    <location>
        <begin position="477"/>
        <end position="502"/>
    </location>
</feature>
<dbReference type="Pfam" id="PF00361">
    <property type="entry name" value="Proton_antipo_M"/>
    <property type="match status" value="1"/>
</dbReference>
<feature type="transmembrane region" description="Helical" evidence="5">
    <location>
        <begin position="286"/>
        <end position="311"/>
    </location>
</feature>
<keyword evidence="5" id="KW-0874">Quinone</keyword>
<comment type="subcellular location">
    <subcellularLocation>
        <location evidence="5">Cell membrane</location>
        <topology evidence="5">Multi-pass membrane protein</topology>
    </subcellularLocation>
    <subcellularLocation>
        <location evidence="1">Endomembrane system</location>
        <topology evidence="1">Multi-pass membrane protein</topology>
    </subcellularLocation>
    <subcellularLocation>
        <location evidence="6">Membrane</location>
        <topology evidence="6">Multi-pass membrane protein</topology>
    </subcellularLocation>
</comment>
<feature type="transmembrane region" description="Helical" evidence="5">
    <location>
        <begin position="318"/>
        <end position="342"/>
    </location>
</feature>
<dbReference type="GO" id="GO:0008137">
    <property type="term" value="F:NADH dehydrogenase (ubiquinone) activity"/>
    <property type="evidence" value="ECO:0007669"/>
    <property type="project" value="InterPro"/>
</dbReference>
<evidence type="ECO:0000313" key="8">
    <source>
        <dbReference type="EMBL" id="GIG05162.1"/>
    </source>
</evidence>
<gene>
    <name evidence="8" type="primary">nuoN_1</name>
    <name evidence="5" type="synonym">nuoN</name>
    <name evidence="8" type="ORF">Cco03nite_18620</name>
</gene>
<feature type="transmembrane region" description="Helical" evidence="5">
    <location>
        <begin position="86"/>
        <end position="105"/>
    </location>
</feature>
<proteinExistence type="inferred from homology"/>
<dbReference type="HAMAP" id="MF_00445">
    <property type="entry name" value="NDH1_NuoN_1"/>
    <property type="match status" value="1"/>
</dbReference>
<sequence length="510" mass="51773">MNLQLMLPLLVAAGTALAVLVVDLITQPRWRWPLGAGLLGAVLTAVTAAFTEPRQIGTFCAGLAAPGSDAIMPVDCALVFDSRARLVAVLVALLTVGALLLYVPALRRGDAPAGETVFLFACAMTGGVALASAGDLITLIVALETLTIPLYALVALHRRRAGEAAAAAVTFFANSVAATAVTLLGAALLYLASGTVQLRGLVSAPLFATGQWRPVALTGLALILVGLGFKVAAAPLHAWAPATYEGAPVPVAAFLSTASKLGGVVAILIVVDGVLATGAAGDDRSMFITAGITLAVLAALSMLIGTLVALRQRRTVRLLAWSSIAQAGFILAPLGGLTGLALAGQADGLLDAALAYTVFFLVLELAAFSAVVALRPEEPDGGSLADLRGLGRTAPWRAAALTFALVGLAGLPPMLAGLFAKITVIQALLRVDSYRLALLVALVSVIGLAVYWRPVAALYRAADVSGADPAGGTAARVAWAPAVALGLATAAGLLLTVAPQLLYSVVTAWR</sequence>
<evidence type="ECO:0000256" key="3">
    <source>
        <dbReference type="ARBA" id="ARBA00022989"/>
    </source>
</evidence>
<comment type="caution">
    <text evidence="8">The sequence shown here is derived from an EMBL/GenBank/DDBJ whole genome shotgun (WGS) entry which is preliminary data.</text>
</comment>
<evidence type="ECO:0000256" key="1">
    <source>
        <dbReference type="ARBA" id="ARBA00004127"/>
    </source>
</evidence>
<keyword evidence="5" id="KW-0813">Transport</keyword>
<evidence type="ECO:0000259" key="7">
    <source>
        <dbReference type="Pfam" id="PF00361"/>
    </source>
</evidence>
<keyword evidence="9" id="KW-1185">Reference proteome</keyword>
<feature type="transmembrane region" description="Helical" evidence="5">
    <location>
        <begin position="212"/>
        <end position="240"/>
    </location>
</feature>
<dbReference type="InterPro" id="IPR001750">
    <property type="entry name" value="ND/Mrp_TM"/>
</dbReference>
<feature type="domain" description="NADH:quinone oxidoreductase/Mrp antiporter transmembrane" evidence="7">
    <location>
        <begin position="133"/>
        <end position="446"/>
    </location>
</feature>
<accession>A0A8J3P671</accession>
<dbReference type="PANTHER" id="PTHR22773">
    <property type="entry name" value="NADH DEHYDROGENASE"/>
    <property type="match status" value="1"/>
</dbReference>
<evidence type="ECO:0000256" key="6">
    <source>
        <dbReference type="RuleBase" id="RU000320"/>
    </source>
</evidence>
<comment type="function">
    <text evidence="5">NDH-1 shuttles electrons from NADH, via FMN and iron-sulfur (Fe-S) centers, to quinones in the respiratory chain. The immediate electron acceptor for the enzyme in this species is believed to be a menaquinone. Couples the redox reaction to proton translocation (for every two electrons transferred, four hydrogen ions are translocated across the cytoplasmic membrane), and thus conserves the redox energy in a proton gradient.</text>
</comment>
<keyword evidence="5" id="KW-0520">NAD</keyword>
<evidence type="ECO:0000256" key="5">
    <source>
        <dbReference type="HAMAP-Rule" id="MF_00445"/>
    </source>
</evidence>
<dbReference type="EMBL" id="BONI01000012">
    <property type="protein sequence ID" value="GIG05162.1"/>
    <property type="molecule type" value="Genomic_DNA"/>
</dbReference>
<dbReference type="GO" id="GO:0012505">
    <property type="term" value="C:endomembrane system"/>
    <property type="evidence" value="ECO:0007669"/>
    <property type="project" value="UniProtKB-SubCell"/>
</dbReference>
<protein>
    <recommendedName>
        <fullName evidence="5">NADH-quinone oxidoreductase subunit N</fullName>
        <ecNumber evidence="5">7.1.1.-</ecNumber>
    </recommendedName>
    <alternativeName>
        <fullName evidence="5">NADH dehydrogenase I subunit N</fullName>
    </alternativeName>
    <alternativeName>
        <fullName evidence="5">NDH-1 subunit N</fullName>
    </alternativeName>
</protein>
<dbReference type="EC" id="7.1.1.-" evidence="5"/>
<evidence type="ECO:0000256" key="2">
    <source>
        <dbReference type="ARBA" id="ARBA00022692"/>
    </source>
</evidence>
<keyword evidence="4 5" id="KW-0472">Membrane</keyword>
<feature type="transmembrane region" description="Helical" evidence="5">
    <location>
        <begin position="436"/>
        <end position="456"/>
    </location>
</feature>
<feature type="transmembrane region" description="Helical" evidence="5">
    <location>
        <begin position="117"/>
        <end position="143"/>
    </location>
</feature>
<feature type="transmembrane region" description="Helical" evidence="5">
    <location>
        <begin position="164"/>
        <end position="192"/>
    </location>
</feature>
<comment type="catalytic activity">
    <reaction evidence="5">
        <text>a quinone + NADH + 5 H(+)(in) = a quinol + NAD(+) + 4 H(+)(out)</text>
        <dbReference type="Rhea" id="RHEA:57888"/>
        <dbReference type="ChEBI" id="CHEBI:15378"/>
        <dbReference type="ChEBI" id="CHEBI:24646"/>
        <dbReference type="ChEBI" id="CHEBI:57540"/>
        <dbReference type="ChEBI" id="CHEBI:57945"/>
        <dbReference type="ChEBI" id="CHEBI:132124"/>
    </reaction>
</comment>
<feature type="transmembrane region" description="Helical" evidence="5">
    <location>
        <begin position="354"/>
        <end position="374"/>
    </location>
</feature>
<name>A0A8J3P671_9ACTN</name>
<feature type="transmembrane region" description="Helical" evidence="5">
    <location>
        <begin position="395"/>
        <end position="416"/>
    </location>
</feature>
<keyword evidence="5" id="KW-1278">Translocase</keyword>
<keyword evidence="5" id="KW-1003">Cell membrane</keyword>
<comment type="subunit">
    <text evidence="5">NDH-1 is composed of 14 different subunits. Subunits NuoA, H, J, K, L, M, N constitute the membrane sector of the complex.</text>
</comment>
<evidence type="ECO:0000313" key="9">
    <source>
        <dbReference type="Proteomes" id="UP000630887"/>
    </source>
</evidence>